<accession>X1G4P7</accession>
<dbReference type="EMBL" id="BARU01018077">
    <property type="protein sequence ID" value="GAH52222.1"/>
    <property type="molecule type" value="Genomic_DNA"/>
</dbReference>
<organism evidence="1">
    <name type="scientific">marine sediment metagenome</name>
    <dbReference type="NCBI Taxonomy" id="412755"/>
    <lineage>
        <taxon>unclassified sequences</taxon>
        <taxon>metagenomes</taxon>
        <taxon>ecological metagenomes</taxon>
    </lineage>
</organism>
<dbReference type="AlphaFoldDB" id="X1G4P7"/>
<sequence length="181" mass="20914">TQETKLEKEHKEGKDKLKSYSEAKTIYKKKQEEEKEILTEISEKAEKAGINSFGELVNFAVDQGILKTQLSEHLATRVLVTNKRIREDLLKALEKFSKSKEEVPKVDKEKLLTDLFVIAQKAGFKNWEEIVGEGCRTRLKDETYVFDIPTTIEEAKEIFINDPEILKKMEEIFTTMARATD</sequence>
<protein>
    <submittedName>
        <fullName evidence="1">Uncharacterized protein</fullName>
    </submittedName>
</protein>
<gene>
    <name evidence="1" type="ORF">S03H2_29918</name>
</gene>
<reference evidence="1" key="1">
    <citation type="journal article" date="2014" name="Front. Microbiol.">
        <title>High frequency of phylogenetically diverse reductive dehalogenase-homologous genes in deep subseafloor sedimentary metagenomes.</title>
        <authorList>
            <person name="Kawai M."/>
            <person name="Futagami T."/>
            <person name="Toyoda A."/>
            <person name="Takaki Y."/>
            <person name="Nishi S."/>
            <person name="Hori S."/>
            <person name="Arai W."/>
            <person name="Tsubouchi T."/>
            <person name="Morono Y."/>
            <person name="Uchiyama I."/>
            <person name="Ito T."/>
            <person name="Fujiyama A."/>
            <person name="Inagaki F."/>
            <person name="Takami H."/>
        </authorList>
    </citation>
    <scope>NUCLEOTIDE SEQUENCE</scope>
    <source>
        <strain evidence="1">Expedition CK06-06</strain>
    </source>
</reference>
<comment type="caution">
    <text evidence="1">The sequence shown here is derived from an EMBL/GenBank/DDBJ whole genome shotgun (WGS) entry which is preliminary data.</text>
</comment>
<name>X1G4P7_9ZZZZ</name>
<evidence type="ECO:0000313" key="1">
    <source>
        <dbReference type="EMBL" id="GAH52222.1"/>
    </source>
</evidence>
<feature type="non-terminal residue" evidence="1">
    <location>
        <position position="1"/>
    </location>
</feature>
<proteinExistence type="predicted"/>